<sequence>MRTRIICSHGEHMLRRHIDSLGREGDWHCPHMNCQEHFGEKEELALHLISCAKICPLSAAQPEENAWASGSSETLPFEHLSSGPKATVAAGPVKQPDVPPNPSPPINTLSTRGKRIRALVPVASFVLALMTVVLAVIIRTLVVDLLTELNHEAEVSRETNELCGAVMKRDMPPTLLHPILFALVRRSAHHLAISFGMLLITRFYTTSIPLLVFIFQVLCV</sequence>
<evidence type="ECO:0000256" key="2">
    <source>
        <dbReference type="SAM" id="Phobius"/>
    </source>
</evidence>
<gene>
    <name evidence="3" type="ORF">A4X09_0g7785</name>
</gene>
<keyword evidence="2" id="KW-1133">Transmembrane helix</keyword>
<reference evidence="3" key="1">
    <citation type="submission" date="2016-04" db="EMBL/GenBank/DDBJ databases">
        <authorList>
            <person name="Nguyen H.D."/>
            <person name="Samba Siva P."/>
            <person name="Cullis J."/>
            <person name="Levesque C.A."/>
            <person name="Hambleton S."/>
        </authorList>
    </citation>
    <scope>NUCLEOTIDE SEQUENCE</scope>
    <source>
        <strain evidence="3">DAOMC 236422</strain>
    </source>
</reference>
<evidence type="ECO:0000313" key="4">
    <source>
        <dbReference type="Proteomes" id="UP000078113"/>
    </source>
</evidence>
<proteinExistence type="predicted"/>
<feature type="region of interest" description="Disordered" evidence="1">
    <location>
        <begin position="68"/>
        <end position="110"/>
    </location>
</feature>
<organism evidence="3 4">
    <name type="scientific">Tilletia walkeri</name>
    <dbReference type="NCBI Taxonomy" id="117179"/>
    <lineage>
        <taxon>Eukaryota</taxon>
        <taxon>Fungi</taxon>
        <taxon>Dikarya</taxon>
        <taxon>Basidiomycota</taxon>
        <taxon>Ustilaginomycotina</taxon>
        <taxon>Exobasidiomycetes</taxon>
        <taxon>Tilletiales</taxon>
        <taxon>Tilletiaceae</taxon>
        <taxon>Tilletia</taxon>
    </lineage>
</organism>
<evidence type="ECO:0000313" key="3">
    <source>
        <dbReference type="EMBL" id="KAE8260123.1"/>
    </source>
</evidence>
<feature type="transmembrane region" description="Helical" evidence="2">
    <location>
        <begin position="191"/>
        <end position="215"/>
    </location>
</feature>
<keyword evidence="2" id="KW-0812">Transmembrane</keyword>
<keyword evidence="2" id="KW-0472">Membrane</keyword>
<keyword evidence="4" id="KW-1185">Reference proteome</keyword>
<name>A0A8X7T0P5_9BASI</name>
<dbReference type="AlphaFoldDB" id="A0A8X7T0P5"/>
<dbReference type="EMBL" id="LWDG02001172">
    <property type="protein sequence ID" value="KAE8260123.1"/>
    <property type="molecule type" value="Genomic_DNA"/>
</dbReference>
<protein>
    <submittedName>
        <fullName evidence="3">Uncharacterized protein</fullName>
    </submittedName>
</protein>
<dbReference type="Proteomes" id="UP000078113">
    <property type="component" value="Unassembled WGS sequence"/>
</dbReference>
<accession>A0A8X7T0P5</accession>
<comment type="caution">
    <text evidence="3">The sequence shown here is derived from an EMBL/GenBank/DDBJ whole genome shotgun (WGS) entry which is preliminary data.</text>
</comment>
<evidence type="ECO:0000256" key="1">
    <source>
        <dbReference type="SAM" id="MobiDB-lite"/>
    </source>
</evidence>
<feature type="transmembrane region" description="Helical" evidence="2">
    <location>
        <begin position="118"/>
        <end position="142"/>
    </location>
</feature>
<reference evidence="3" key="2">
    <citation type="journal article" date="2019" name="IMA Fungus">
        <title>Genome sequencing and comparison of five Tilletia species to identify candidate genes for the detection of regulated species infecting wheat.</title>
        <authorList>
            <person name="Nguyen H.D.T."/>
            <person name="Sultana T."/>
            <person name="Kesanakurti P."/>
            <person name="Hambleton S."/>
        </authorList>
    </citation>
    <scope>NUCLEOTIDE SEQUENCE</scope>
    <source>
        <strain evidence="3">DAOMC 236422</strain>
    </source>
</reference>